<organism evidence="1 2">
    <name type="scientific">Capsulimonas corticalis</name>
    <dbReference type="NCBI Taxonomy" id="2219043"/>
    <lineage>
        <taxon>Bacteria</taxon>
        <taxon>Bacillati</taxon>
        <taxon>Armatimonadota</taxon>
        <taxon>Armatimonadia</taxon>
        <taxon>Capsulimonadales</taxon>
        <taxon>Capsulimonadaceae</taxon>
        <taxon>Capsulimonas</taxon>
    </lineage>
</organism>
<dbReference type="AlphaFoldDB" id="A0A402CVV7"/>
<dbReference type="Gene3D" id="1.25.10.10">
    <property type="entry name" value="Leucine-rich Repeat Variant"/>
    <property type="match status" value="1"/>
</dbReference>
<dbReference type="SUPFAM" id="SSF48371">
    <property type="entry name" value="ARM repeat"/>
    <property type="match status" value="1"/>
</dbReference>
<dbReference type="PANTHER" id="PTHR12697">
    <property type="entry name" value="PBS LYASE HEAT-LIKE PROTEIN"/>
    <property type="match status" value="1"/>
</dbReference>
<dbReference type="GO" id="GO:0016491">
    <property type="term" value="F:oxidoreductase activity"/>
    <property type="evidence" value="ECO:0007669"/>
    <property type="project" value="TreeGrafter"/>
</dbReference>
<keyword evidence="2" id="KW-1185">Reference proteome</keyword>
<gene>
    <name evidence="1" type="ORF">CCAX7_60250</name>
</gene>
<dbReference type="Proteomes" id="UP000287394">
    <property type="component" value="Chromosome"/>
</dbReference>
<evidence type="ECO:0000313" key="2">
    <source>
        <dbReference type="Proteomes" id="UP000287394"/>
    </source>
</evidence>
<evidence type="ECO:0000313" key="1">
    <source>
        <dbReference type="EMBL" id="BDI33974.1"/>
    </source>
</evidence>
<reference evidence="1 2" key="1">
    <citation type="journal article" date="2019" name="Int. J. Syst. Evol. Microbiol.">
        <title>Capsulimonas corticalis gen. nov., sp. nov., an aerobic capsulated bacterium, of a novel bacterial order, Capsulimonadales ord. nov., of the class Armatimonadia of the phylum Armatimonadetes.</title>
        <authorList>
            <person name="Li J."/>
            <person name="Kudo C."/>
            <person name="Tonouchi A."/>
        </authorList>
    </citation>
    <scope>NUCLEOTIDE SEQUENCE [LARGE SCALE GENOMIC DNA]</scope>
    <source>
        <strain evidence="1 2">AX-7</strain>
    </source>
</reference>
<dbReference type="EMBL" id="AP025739">
    <property type="protein sequence ID" value="BDI33974.1"/>
    <property type="molecule type" value="Genomic_DNA"/>
</dbReference>
<proteinExistence type="predicted"/>
<dbReference type="KEGG" id="ccot:CCAX7_60250"/>
<name>A0A402CVV7_9BACT</name>
<protein>
    <submittedName>
        <fullName evidence="1">Uncharacterized protein</fullName>
    </submittedName>
</protein>
<dbReference type="InterPro" id="IPR011989">
    <property type="entry name" value="ARM-like"/>
</dbReference>
<dbReference type="Pfam" id="PF13646">
    <property type="entry name" value="HEAT_2"/>
    <property type="match status" value="1"/>
</dbReference>
<dbReference type="PANTHER" id="PTHR12697:SF5">
    <property type="entry name" value="DEOXYHYPUSINE HYDROXYLASE"/>
    <property type="match status" value="1"/>
</dbReference>
<sequence length="163" mass="17715">MAAILPFLSHSSENHRAQAAQALGKIADPGAVGALLEMFADRSFYVKGHVFEALAAIGDPRAVEPLIEVLLTEVRHTLRLRAAEALQKFTDPRVVTAFTLVVDDPNPHVRYVVASLLAQHDDPGILPYLKMLALDEHDGVREIAQEGVERILSGDHSIAVKAI</sequence>
<dbReference type="InterPro" id="IPR004155">
    <property type="entry name" value="PBS_lyase_HEAT"/>
</dbReference>
<dbReference type="SMART" id="SM00567">
    <property type="entry name" value="EZ_HEAT"/>
    <property type="match status" value="4"/>
</dbReference>
<dbReference type="InterPro" id="IPR016024">
    <property type="entry name" value="ARM-type_fold"/>
</dbReference>
<accession>A0A402CVV7</accession>